<gene>
    <name evidence="2" type="ORF">N658DRAFT_29861</name>
</gene>
<reference evidence="2" key="1">
    <citation type="journal article" date="2023" name="Mol. Phylogenet. Evol.">
        <title>Genome-scale phylogeny and comparative genomics of the fungal order Sordariales.</title>
        <authorList>
            <person name="Hensen N."/>
            <person name="Bonometti L."/>
            <person name="Westerberg I."/>
            <person name="Brannstrom I.O."/>
            <person name="Guillou S."/>
            <person name="Cros-Aarteil S."/>
            <person name="Calhoun S."/>
            <person name="Haridas S."/>
            <person name="Kuo A."/>
            <person name="Mondo S."/>
            <person name="Pangilinan J."/>
            <person name="Riley R."/>
            <person name="LaButti K."/>
            <person name="Andreopoulos B."/>
            <person name="Lipzen A."/>
            <person name="Chen C."/>
            <person name="Yan M."/>
            <person name="Daum C."/>
            <person name="Ng V."/>
            <person name="Clum A."/>
            <person name="Steindorff A."/>
            <person name="Ohm R.A."/>
            <person name="Martin F."/>
            <person name="Silar P."/>
            <person name="Natvig D.O."/>
            <person name="Lalanne C."/>
            <person name="Gautier V."/>
            <person name="Ament-Velasquez S.L."/>
            <person name="Kruys A."/>
            <person name="Hutchinson M.I."/>
            <person name="Powell A.J."/>
            <person name="Barry K."/>
            <person name="Miller A.N."/>
            <person name="Grigoriev I.V."/>
            <person name="Debuchy R."/>
            <person name="Gladieux P."/>
            <person name="Hiltunen Thoren M."/>
            <person name="Johannesson H."/>
        </authorList>
    </citation>
    <scope>NUCLEOTIDE SEQUENCE</scope>
    <source>
        <strain evidence="2">CBS 757.83</strain>
    </source>
</reference>
<dbReference type="EMBL" id="MU863624">
    <property type="protein sequence ID" value="KAK4106774.1"/>
    <property type="molecule type" value="Genomic_DNA"/>
</dbReference>
<evidence type="ECO:0000256" key="1">
    <source>
        <dbReference type="SAM" id="MobiDB-lite"/>
    </source>
</evidence>
<sequence length="153" mass="16662">MQILGDSPREHTAGSKHQTCGLEHDPRNQTTQYCLSRGLAVLRHGAATVVKSHIAAPMRSRWPASMGVSLGRIFQTVESRAPGSQIRTSIRVPETHCSRTAPISQGTVLVLEADQQRPLKVIHEDGFHRIATPNEVLLRSQLLPATPPLLLGG</sequence>
<reference evidence="2" key="2">
    <citation type="submission" date="2023-05" db="EMBL/GenBank/DDBJ databases">
        <authorList>
            <consortium name="Lawrence Berkeley National Laboratory"/>
            <person name="Steindorff A."/>
            <person name="Hensen N."/>
            <person name="Bonometti L."/>
            <person name="Westerberg I."/>
            <person name="Brannstrom I.O."/>
            <person name="Guillou S."/>
            <person name="Cros-Aarteil S."/>
            <person name="Calhoun S."/>
            <person name="Haridas S."/>
            <person name="Kuo A."/>
            <person name="Mondo S."/>
            <person name="Pangilinan J."/>
            <person name="Riley R."/>
            <person name="Labutti K."/>
            <person name="Andreopoulos B."/>
            <person name="Lipzen A."/>
            <person name="Chen C."/>
            <person name="Yanf M."/>
            <person name="Daum C."/>
            <person name="Ng V."/>
            <person name="Clum A."/>
            <person name="Ohm R."/>
            <person name="Martin F."/>
            <person name="Silar P."/>
            <person name="Natvig D."/>
            <person name="Lalanne C."/>
            <person name="Gautier V."/>
            <person name="Ament-Velasquez S.L."/>
            <person name="Kruys A."/>
            <person name="Hutchinson M.I."/>
            <person name="Powell A.J."/>
            <person name="Barry K."/>
            <person name="Miller A.N."/>
            <person name="Grigoriev I.V."/>
            <person name="Debuchy R."/>
            <person name="Gladieux P."/>
            <person name="Thoren M.H."/>
            <person name="Johannesson H."/>
        </authorList>
    </citation>
    <scope>NUCLEOTIDE SEQUENCE</scope>
    <source>
        <strain evidence="2">CBS 757.83</strain>
    </source>
</reference>
<organism evidence="2 3">
    <name type="scientific">Parathielavia hyrcaniae</name>
    <dbReference type="NCBI Taxonomy" id="113614"/>
    <lineage>
        <taxon>Eukaryota</taxon>
        <taxon>Fungi</taxon>
        <taxon>Dikarya</taxon>
        <taxon>Ascomycota</taxon>
        <taxon>Pezizomycotina</taxon>
        <taxon>Sordariomycetes</taxon>
        <taxon>Sordariomycetidae</taxon>
        <taxon>Sordariales</taxon>
        <taxon>Chaetomiaceae</taxon>
        <taxon>Parathielavia</taxon>
    </lineage>
</organism>
<keyword evidence="3" id="KW-1185">Reference proteome</keyword>
<dbReference type="AlphaFoldDB" id="A0AAN6QDH4"/>
<protein>
    <submittedName>
        <fullName evidence="2">Uncharacterized protein</fullName>
    </submittedName>
</protein>
<proteinExistence type="predicted"/>
<feature type="region of interest" description="Disordered" evidence="1">
    <location>
        <begin position="1"/>
        <end position="26"/>
    </location>
</feature>
<dbReference type="Proteomes" id="UP001305647">
    <property type="component" value="Unassembled WGS sequence"/>
</dbReference>
<name>A0AAN6QDH4_9PEZI</name>
<evidence type="ECO:0000313" key="2">
    <source>
        <dbReference type="EMBL" id="KAK4106774.1"/>
    </source>
</evidence>
<accession>A0AAN6QDH4</accession>
<comment type="caution">
    <text evidence="2">The sequence shown here is derived from an EMBL/GenBank/DDBJ whole genome shotgun (WGS) entry which is preliminary data.</text>
</comment>
<evidence type="ECO:0000313" key="3">
    <source>
        <dbReference type="Proteomes" id="UP001305647"/>
    </source>
</evidence>